<proteinExistence type="predicted"/>
<sequence length="102" mass="10772">MDIDVLLGWHPNIAAAAGLADAASLRAGSVTLPSDTRRHIWRVRPALIEMLQRDPALRQLLAAAWHPRYADGERMTAVRAGPIPSFTAVSAGCGAAISTSSS</sequence>
<gene>
    <name evidence="1" type="ORF">Voc01_092560</name>
</gene>
<dbReference type="RefSeq" id="WP_203934146.1">
    <property type="nucleotide sequence ID" value="NZ_BOPH01000133.1"/>
</dbReference>
<evidence type="ECO:0000313" key="1">
    <source>
        <dbReference type="EMBL" id="GIJ74339.1"/>
    </source>
</evidence>
<dbReference type="Proteomes" id="UP000635606">
    <property type="component" value="Unassembled WGS sequence"/>
</dbReference>
<dbReference type="EMBL" id="BOPH01000133">
    <property type="protein sequence ID" value="GIJ74339.1"/>
    <property type="molecule type" value="Genomic_DNA"/>
</dbReference>
<protein>
    <submittedName>
        <fullName evidence="1">Uncharacterized protein</fullName>
    </submittedName>
</protein>
<accession>A0A8J4A1Y5</accession>
<reference evidence="1" key="1">
    <citation type="submission" date="2021-01" db="EMBL/GenBank/DDBJ databases">
        <title>Whole genome shotgun sequence of Virgisporangium ochraceum NBRC 16418.</title>
        <authorList>
            <person name="Komaki H."/>
            <person name="Tamura T."/>
        </authorList>
    </citation>
    <scope>NUCLEOTIDE SEQUENCE</scope>
    <source>
        <strain evidence="1">NBRC 16418</strain>
    </source>
</reference>
<comment type="caution">
    <text evidence="1">The sequence shown here is derived from an EMBL/GenBank/DDBJ whole genome shotgun (WGS) entry which is preliminary data.</text>
</comment>
<name>A0A8J4A1Y5_9ACTN</name>
<keyword evidence="2" id="KW-1185">Reference proteome</keyword>
<dbReference type="AlphaFoldDB" id="A0A8J4A1Y5"/>
<evidence type="ECO:0000313" key="2">
    <source>
        <dbReference type="Proteomes" id="UP000635606"/>
    </source>
</evidence>
<organism evidence="1 2">
    <name type="scientific">Virgisporangium ochraceum</name>
    <dbReference type="NCBI Taxonomy" id="65505"/>
    <lineage>
        <taxon>Bacteria</taxon>
        <taxon>Bacillati</taxon>
        <taxon>Actinomycetota</taxon>
        <taxon>Actinomycetes</taxon>
        <taxon>Micromonosporales</taxon>
        <taxon>Micromonosporaceae</taxon>
        <taxon>Virgisporangium</taxon>
    </lineage>
</organism>